<dbReference type="STRING" id="28034.BFX07_03200"/>
<dbReference type="InterPro" id="IPR052044">
    <property type="entry name" value="PKS_Associated_Protein"/>
</dbReference>
<organism evidence="2 3">
    <name type="scientific">Sulfobacillus thermosulfidooxidans (strain DSM 9293 / VKM B-1269 / AT-1)</name>
    <dbReference type="NCBI Taxonomy" id="929705"/>
    <lineage>
        <taxon>Bacteria</taxon>
        <taxon>Bacillati</taxon>
        <taxon>Bacillota</taxon>
        <taxon>Clostridia</taxon>
        <taxon>Eubacteriales</taxon>
        <taxon>Clostridiales Family XVII. Incertae Sedis</taxon>
        <taxon>Sulfobacillus</taxon>
    </lineage>
</organism>
<dbReference type="Proteomes" id="UP000192660">
    <property type="component" value="Unassembled WGS sequence"/>
</dbReference>
<dbReference type="PANTHER" id="PTHR36114:SF1">
    <property type="entry name" value="16.7 KDA PROTEIN IN WHIE LOCUS"/>
    <property type="match status" value="1"/>
</dbReference>
<feature type="domain" description="Cupin type-2" evidence="1">
    <location>
        <begin position="33"/>
        <end position="95"/>
    </location>
</feature>
<dbReference type="InterPro" id="IPR013096">
    <property type="entry name" value="Cupin_2"/>
</dbReference>
<accession>A0A1W1W7I0</accession>
<dbReference type="RefSeq" id="WP_020376336.1">
    <property type="nucleotide sequence ID" value="NZ_FWWY01000001.1"/>
</dbReference>
<dbReference type="PANTHER" id="PTHR36114">
    <property type="entry name" value="16.7 KDA PROTEIN IN WHIE LOCUS"/>
    <property type="match status" value="1"/>
</dbReference>
<evidence type="ECO:0000259" key="1">
    <source>
        <dbReference type="Pfam" id="PF07883"/>
    </source>
</evidence>
<dbReference type="InterPro" id="IPR014710">
    <property type="entry name" value="RmlC-like_jellyroll"/>
</dbReference>
<protein>
    <submittedName>
        <fullName evidence="2">Cupin domain-containing protein</fullName>
    </submittedName>
</protein>
<proteinExistence type="predicted"/>
<dbReference type="SUPFAM" id="SSF51182">
    <property type="entry name" value="RmlC-like cupins"/>
    <property type="match status" value="1"/>
</dbReference>
<dbReference type="Gene3D" id="2.60.120.10">
    <property type="entry name" value="Jelly Rolls"/>
    <property type="match status" value="1"/>
</dbReference>
<dbReference type="EMBL" id="FWWY01000001">
    <property type="protein sequence ID" value="SMC02244.1"/>
    <property type="molecule type" value="Genomic_DNA"/>
</dbReference>
<dbReference type="Pfam" id="PF07883">
    <property type="entry name" value="Cupin_2"/>
    <property type="match status" value="1"/>
</dbReference>
<evidence type="ECO:0000313" key="3">
    <source>
        <dbReference type="Proteomes" id="UP000192660"/>
    </source>
</evidence>
<reference evidence="3" key="1">
    <citation type="submission" date="2017-04" db="EMBL/GenBank/DDBJ databases">
        <authorList>
            <person name="Varghese N."/>
            <person name="Submissions S."/>
        </authorList>
    </citation>
    <scope>NUCLEOTIDE SEQUENCE [LARGE SCALE GENOMIC DNA]</scope>
    <source>
        <strain evidence="3">DSM 9293</strain>
    </source>
</reference>
<sequence length="120" mass="13938">MISPVNLSEKFRLFHETWHPKIVGEVNDMYVKLAKLQGEFVWHRHEEEDEMFLVVKGTLQIRMRDQDLTVREGEFVVIPHGVDHMPVAAQEVQVLLLEPKAPKHTGNVVTDQTVSDLEWI</sequence>
<gene>
    <name evidence="2" type="ORF">SAMN00768000_0463</name>
</gene>
<dbReference type="AlphaFoldDB" id="A0A1W1W7I0"/>
<keyword evidence="3" id="KW-1185">Reference proteome</keyword>
<evidence type="ECO:0000313" key="2">
    <source>
        <dbReference type="EMBL" id="SMC02244.1"/>
    </source>
</evidence>
<dbReference type="InterPro" id="IPR011051">
    <property type="entry name" value="RmlC_Cupin_sf"/>
</dbReference>
<dbReference type="CDD" id="cd02226">
    <property type="entry name" value="cupin_YdbB-like"/>
    <property type="match status" value="1"/>
</dbReference>
<name>A0A1W1W7I0_SULTA</name>